<dbReference type="EMBL" id="JANBPK010000187">
    <property type="protein sequence ID" value="KAJ2936061.1"/>
    <property type="molecule type" value="Genomic_DNA"/>
</dbReference>
<evidence type="ECO:0000313" key="3">
    <source>
        <dbReference type="Proteomes" id="UP001140091"/>
    </source>
</evidence>
<sequence>MLAEALACIAILSILALCLVLGLALASTVVRFLIQANQGHAAFDAMQSGPKHTQGKEEATIAGLQERLSRQEVELLLAATRNRVLTEENEKHQNSLLSMQKKVDALSEILSKAKSTVARRDATIIQLKEQAVVLASMVGAQLPPTTATQYRASTENEGYGTDYHFMQNAMATVSHGLWKAREMVAQQNAEIKRLEGRKTALESMVAELHPTLEKNRVLTEENQKCRSDLFSKRKKVDTLSKELSEARETVTQHRAIITSLGQQKKKLESDAAELTDRNRVLTEETKKYGIDLLFKNKFVDALSKEVSNARERRVQDRAAFLRLKRSNTELELEVADLTEGNRVLGEENQKHESVLLSMKEDMDALSEDLSKARELAAQHEATITSLAQRNMVLEPVVSEAKLLATNDGNGDLMEDKEQYKISLISMQRDVDTLTNLQPKHDGIIADLKKQEEELKFALDLKTQENNDLEQKLSRSEAGLKEKIEELADWKEFCKLPRRPESMHLIQIRQNASDSEKPSLRSILADQDHEIEKLREKLSQCHSQLALCNCSIVSPLLWPKQEEWELPASEGRDVQTL</sequence>
<organism evidence="2 3">
    <name type="scientific">Candolleomyces eurysporus</name>
    <dbReference type="NCBI Taxonomy" id="2828524"/>
    <lineage>
        <taxon>Eukaryota</taxon>
        <taxon>Fungi</taxon>
        <taxon>Dikarya</taxon>
        <taxon>Basidiomycota</taxon>
        <taxon>Agaricomycotina</taxon>
        <taxon>Agaricomycetes</taxon>
        <taxon>Agaricomycetidae</taxon>
        <taxon>Agaricales</taxon>
        <taxon>Agaricineae</taxon>
        <taxon>Psathyrellaceae</taxon>
        <taxon>Candolleomyces</taxon>
    </lineage>
</organism>
<proteinExistence type="predicted"/>
<protein>
    <submittedName>
        <fullName evidence="2">Uncharacterized protein</fullName>
    </submittedName>
</protein>
<name>A0A9W8JJU5_9AGAR</name>
<dbReference type="Proteomes" id="UP001140091">
    <property type="component" value="Unassembled WGS sequence"/>
</dbReference>
<dbReference type="AlphaFoldDB" id="A0A9W8JJU5"/>
<comment type="caution">
    <text evidence="2">The sequence shown here is derived from an EMBL/GenBank/DDBJ whole genome shotgun (WGS) entry which is preliminary data.</text>
</comment>
<reference evidence="2" key="1">
    <citation type="submission" date="2022-06" db="EMBL/GenBank/DDBJ databases">
        <title>Genome Sequence of Candolleomyces eurysporus.</title>
        <authorList>
            <person name="Buettner E."/>
        </authorList>
    </citation>
    <scope>NUCLEOTIDE SEQUENCE</scope>
    <source>
        <strain evidence="2">VTCC 930004</strain>
    </source>
</reference>
<feature type="coiled-coil region" evidence="1">
    <location>
        <begin position="257"/>
        <end position="284"/>
    </location>
</feature>
<feature type="coiled-coil region" evidence="1">
    <location>
        <begin position="177"/>
        <end position="204"/>
    </location>
</feature>
<keyword evidence="1" id="KW-0175">Coiled coil</keyword>
<feature type="coiled-coil region" evidence="1">
    <location>
        <begin position="444"/>
        <end position="485"/>
    </location>
</feature>
<evidence type="ECO:0000256" key="1">
    <source>
        <dbReference type="SAM" id="Coils"/>
    </source>
</evidence>
<feature type="coiled-coil region" evidence="1">
    <location>
        <begin position="348"/>
        <end position="389"/>
    </location>
</feature>
<evidence type="ECO:0000313" key="2">
    <source>
        <dbReference type="EMBL" id="KAJ2936061.1"/>
    </source>
</evidence>
<keyword evidence="3" id="KW-1185">Reference proteome</keyword>
<feature type="non-terminal residue" evidence="2">
    <location>
        <position position="1"/>
    </location>
</feature>
<gene>
    <name evidence="2" type="ORF">H1R20_g1032</name>
</gene>
<accession>A0A9W8JJU5</accession>